<proteinExistence type="predicted"/>
<keyword evidence="2" id="KW-1185">Reference proteome</keyword>
<dbReference type="RefSeq" id="WP_167238547.1">
    <property type="nucleotide sequence ID" value="NZ_WHJF01000055.1"/>
</dbReference>
<evidence type="ECO:0000313" key="2">
    <source>
        <dbReference type="Proteomes" id="UP000610594"/>
    </source>
</evidence>
<accession>A0ABX0MP12</accession>
<dbReference type="Proteomes" id="UP000610594">
    <property type="component" value="Unassembled WGS sequence"/>
</dbReference>
<reference evidence="1 2" key="1">
    <citation type="submission" date="2019-10" db="EMBL/GenBank/DDBJ databases">
        <title>Taxonomy of Antarctic Massilia spp.: description of Massilia rubra sp. nov., Massilia aquatica sp. nov., Massilia mucilaginosa sp. nov., Massilia frigida sp. nov. isolated from streams, lakes and regoliths.</title>
        <authorList>
            <person name="Holochova P."/>
            <person name="Sedlacek I."/>
            <person name="Kralova S."/>
            <person name="Maslanova I."/>
            <person name="Busse H.-J."/>
            <person name="Stankova E."/>
            <person name="Vrbovska V."/>
            <person name="Kovarovic V."/>
            <person name="Bartak M."/>
            <person name="Svec P."/>
            <person name="Pantucek R."/>
        </authorList>
    </citation>
    <scope>NUCLEOTIDE SEQUENCE [LARGE SCALE GENOMIC DNA]</scope>
    <source>
        <strain evidence="1 2">CCM 8694</strain>
    </source>
</reference>
<comment type="caution">
    <text evidence="1">The sequence shown here is derived from an EMBL/GenBank/DDBJ whole genome shotgun (WGS) entry which is preliminary data.</text>
</comment>
<name>A0ABX0MP12_9BURK</name>
<dbReference type="EMBL" id="WHJF01000055">
    <property type="protein sequence ID" value="NHZ64515.1"/>
    <property type="molecule type" value="Genomic_DNA"/>
</dbReference>
<sequence>MSTYGDYIHLQREFVQQVGYAGRVVVPDDLIDKLAAFLDAHASDSIVSYYACSLLEQFYRRRTRERSVHLFNALNATLRNKRLLIALFLSPQDRHPLPARVENYDAGAIWLAIDDLPHGYDKANCIGRFAHVLSPELLDRAYAAVLAFPEPFQTRALGGLFPHLDAQRQAAVFSYLCEQFRLWSDEAAYRLKLVFPFMSKEHRAATVALHVGEDVPESWTAYLVIRNAQYLQRAEGELLVETARRFTSAYLRNRCLLKLAAWLPAGELDALFARFMDDARKHAPSSEMIHNLIQFGAVMENLGRGEVIQLALDLIERLDDTESDLYNQQKYGLLLFILPLLGEDDRTAVFDIALTVRGGYRKGLLARMRKHFDEEHNFCEIRGAAIFY</sequence>
<gene>
    <name evidence="1" type="ORF">F1735_19790</name>
</gene>
<evidence type="ECO:0000313" key="1">
    <source>
        <dbReference type="EMBL" id="NHZ64515.1"/>
    </source>
</evidence>
<protein>
    <submittedName>
        <fullName evidence="1">Uncharacterized protein</fullName>
    </submittedName>
</protein>
<organism evidence="1 2">
    <name type="scientific">Massilia genomosp. 1</name>
    <dbReference type="NCBI Taxonomy" id="2609280"/>
    <lineage>
        <taxon>Bacteria</taxon>
        <taxon>Pseudomonadati</taxon>
        <taxon>Pseudomonadota</taxon>
        <taxon>Betaproteobacteria</taxon>
        <taxon>Burkholderiales</taxon>
        <taxon>Oxalobacteraceae</taxon>
        <taxon>Telluria group</taxon>
        <taxon>Massilia</taxon>
    </lineage>
</organism>